<sequence>MSPISPDLIASYASQIRSEMSVFADFSDDDLIDLDEPNDHGPNYDPVTIDNPIFGYHYVYYPIAFADGVRWLLKLPLPETLTTFDEHASCTLRSEALMLQLLRRETTIPVPDVYHFEETSDNQLSTPFILMQHMPGKPLYDSWFDKSILESELRLRRKQTLKDIANSMIQLEKFSFSQGGTLIFDDDGEINAVGPFRQLDEHAPDKPPICIEVGPFSDPCSFYTTLLHTNHPLALNAHAQRDVVALLETLLSFIPEPQPSRKPSTLTAPNHAFVLTHPDLDIYNIRVDEAGRVTGIFGWRGAAAYPRSLGNERYPAWLTCDWDLSTYAWDEEMESSIFEPVTGWQDSPTALSLYRRMYSSCIWESLNLGKECYECMDMVGKGKATRASCVVEALFISITEYMKAREVLQGVLARIVHVLGEQKTVAALNLTPATLASAAAATVAAGLSNHSYDDKNKSNTNNAIVEEMYCSEVCSILTTGTPEQKKVVVKFLKTGFDKLVARGG</sequence>
<name>A0A2B7X0K4_POLH7</name>
<dbReference type="STRING" id="1447883.A0A2B7X0K4"/>
<dbReference type="OrthoDB" id="10003767at2759"/>
<evidence type="ECO:0000313" key="2">
    <source>
        <dbReference type="Proteomes" id="UP000224634"/>
    </source>
</evidence>
<dbReference type="InterPro" id="IPR011009">
    <property type="entry name" value="Kinase-like_dom_sf"/>
</dbReference>
<dbReference type="PANTHER" id="PTHR21310:SF15">
    <property type="entry name" value="AMINOGLYCOSIDE PHOSPHOTRANSFERASE DOMAIN-CONTAINING PROTEIN"/>
    <property type="match status" value="1"/>
</dbReference>
<dbReference type="InterPro" id="IPR051678">
    <property type="entry name" value="AGP_Transferase"/>
</dbReference>
<accession>A0A2B7X0K4</accession>
<dbReference type="PANTHER" id="PTHR21310">
    <property type="entry name" value="AMINOGLYCOSIDE PHOSPHOTRANSFERASE-RELATED-RELATED"/>
    <property type="match status" value="1"/>
</dbReference>
<dbReference type="Proteomes" id="UP000224634">
    <property type="component" value="Unassembled WGS sequence"/>
</dbReference>
<evidence type="ECO:0000313" key="1">
    <source>
        <dbReference type="EMBL" id="PGH02347.1"/>
    </source>
</evidence>
<dbReference type="SUPFAM" id="SSF56112">
    <property type="entry name" value="Protein kinase-like (PK-like)"/>
    <property type="match status" value="1"/>
</dbReference>
<dbReference type="AlphaFoldDB" id="A0A2B7X0K4"/>
<gene>
    <name evidence="1" type="ORF">AJ80_08869</name>
</gene>
<protein>
    <submittedName>
        <fullName evidence="1">Uncharacterized protein</fullName>
    </submittedName>
</protein>
<dbReference type="EMBL" id="PDNA01000224">
    <property type="protein sequence ID" value="PGH02347.1"/>
    <property type="molecule type" value="Genomic_DNA"/>
</dbReference>
<keyword evidence="2" id="KW-1185">Reference proteome</keyword>
<organism evidence="1 2">
    <name type="scientific">Polytolypa hystricis (strain UAMH7299)</name>
    <dbReference type="NCBI Taxonomy" id="1447883"/>
    <lineage>
        <taxon>Eukaryota</taxon>
        <taxon>Fungi</taxon>
        <taxon>Dikarya</taxon>
        <taxon>Ascomycota</taxon>
        <taxon>Pezizomycotina</taxon>
        <taxon>Eurotiomycetes</taxon>
        <taxon>Eurotiomycetidae</taxon>
        <taxon>Onygenales</taxon>
        <taxon>Onygenales incertae sedis</taxon>
        <taxon>Polytolypa</taxon>
    </lineage>
</organism>
<dbReference type="Gene3D" id="3.30.200.20">
    <property type="entry name" value="Phosphorylase Kinase, domain 1"/>
    <property type="match status" value="1"/>
</dbReference>
<comment type="caution">
    <text evidence="1">The sequence shown here is derived from an EMBL/GenBank/DDBJ whole genome shotgun (WGS) entry which is preliminary data.</text>
</comment>
<proteinExistence type="predicted"/>
<reference evidence="1 2" key="1">
    <citation type="submission" date="2017-10" db="EMBL/GenBank/DDBJ databases">
        <title>Comparative genomics in systemic dimorphic fungi from Ajellomycetaceae.</title>
        <authorList>
            <person name="Munoz J.F."/>
            <person name="Mcewen J.G."/>
            <person name="Clay O.K."/>
            <person name="Cuomo C.A."/>
        </authorList>
    </citation>
    <scope>NUCLEOTIDE SEQUENCE [LARGE SCALE GENOMIC DNA]</scope>
    <source>
        <strain evidence="1 2">UAMH7299</strain>
    </source>
</reference>